<name>A0A6A4VCG6_AMPAM</name>
<keyword evidence="3" id="KW-1185">Reference proteome</keyword>
<reference evidence="2 3" key="1">
    <citation type="submission" date="2019-07" db="EMBL/GenBank/DDBJ databases">
        <title>Draft genome assembly of a fouling barnacle, Amphibalanus amphitrite (Darwin, 1854): The first reference genome for Thecostraca.</title>
        <authorList>
            <person name="Kim W."/>
        </authorList>
    </citation>
    <scope>NUCLEOTIDE SEQUENCE [LARGE SCALE GENOMIC DNA]</scope>
    <source>
        <strain evidence="2">SNU_AA5</strain>
        <tissue evidence="2">Soma without cirri and trophi</tissue>
    </source>
</reference>
<dbReference type="AlphaFoldDB" id="A0A6A4VCG6"/>
<comment type="caution">
    <text evidence="2">The sequence shown here is derived from an EMBL/GenBank/DDBJ whole genome shotgun (WGS) entry which is preliminary data.</text>
</comment>
<organism evidence="2 3">
    <name type="scientific">Amphibalanus amphitrite</name>
    <name type="common">Striped barnacle</name>
    <name type="synonym">Balanus amphitrite</name>
    <dbReference type="NCBI Taxonomy" id="1232801"/>
    <lineage>
        <taxon>Eukaryota</taxon>
        <taxon>Metazoa</taxon>
        <taxon>Ecdysozoa</taxon>
        <taxon>Arthropoda</taxon>
        <taxon>Crustacea</taxon>
        <taxon>Multicrustacea</taxon>
        <taxon>Cirripedia</taxon>
        <taxon>Thoracica</taxon>
        <taxon>Thoracicalcarea</taxon>
        <taxon>Balanomorpha</taxon>
        <taxon>Balanoidea</taxon>
        <taxon>Balanidae</taxon>
        <taxon>Amphibalaninae</taxon>
        <taxon>Amphibalanus</taxon>
    </lineage>
</organism>
<protein>
    <recommendedName>
        <fullName evidence="1">RPA-interacting protein C-terminal domain-containing protein</fullName>
    </recommendedName>
</protein>
<gene>
    <name evidence="2" type="ORF">FJT64_010364</name>
</gene>
<accession>A0A6A4VCG6</accession>
<dbReference type="InterPro" id="IPR028159">
    <property type="entry name" value="RPA_interact_C_dom"/>
</dbReference>
<proteinExistence type="predicted"/>
<dbReference type="OrthoDB" id="10560711at2759"/>
<dbReference type="EMBL" id="VIIS01001873">
    <property type="protein sequence ID" value="KAF0291535.1"/>
    <property type="molecule type" value="Genomic_DNA"/>
</dbReference>
<dbReference type="Pfam" id="PF14768">
    <property type="entry name" value="RPA_interact_C"/>
    <property type="match status" value="1"/>
</dbReference>
<evidence type="ECO:0000313" key="2">
    <source>
        <dbReference type="EMBL" id="KAF0291535.1"/>
    </source>
</evidence>
<sequence>MRVRDRLRESRHRLLGRLRGLDGPAGPTSEQDQLLQQWERFEKEVIAEEAERLAREHGLAEAELEHDWSLLAEQLFSDQLPCPLCQAAAQLTAQCRLSCRCGLSVCAPSADPHWVRRALSAAAAAHEAVCAEPELFYSQCDGQLTVLCASCGLHGPAFP</sequence>
<evidence type="ECO:0000259" key="1">
    <source>
        <dbReference type="Pfam" id="PF14768"/>
    </source>
</evidence>
<evidence type="ECO:0000313" key="3">
    <source>
        <dbReference type="Proteomes" id="UP000440578"/>
    </source>
</evidence>
<feature type="domain" description="RPA-interacting protein C-terminal" evidence="1">
    <location>
        <begin position="82"/>
        <end position="151"/>
    </location>
</feature>
<dbReference type="Proteomes" id="UP000440578">
    <property type="component" value="Unassembled WGS sequence"/>
</dbReference>